<feature type="region of interest" description="Disordered" evidence="6">
    <location>
        <begin position="582"/>
        <end position="601"/>
    </location>
</feature>
<accession>A0A4S4MZ87</accession>
<feature type="domain" description="Origin recognition complex subunit 3 winged helix C-terminal" evidence="8">
    <location>
        <begin position="558"/>
        <end position="732"/>
    </location>
</feature>
<reference evidence="9 10" key="1">
    <citation type="submission" date="2019-02" db="EMBL/GenBank/DDBJ databases">
        <title>Genome sequencing of the rare red list fungi Antrodiella citrinella (Flaviporus citrinellus).</title>
        <authorList>
            <person name="Buettner E."/>
            <person name="Kellner H."/>
        </authorList>
    </citation>
    <scope>NUCLEOTIDE SEQUENCE [LARGE SCALE GENOMIC DNA]</scope>
    <source>
        <strain evidence="9 10">DSM 108506</strain>
    </source>
</reference>
<comment type="similarity">
    <text evidence="2">Belongs to the ORC3 family.</text>
</comment>
<organism evidence="9 10">
    <name type="scientific">Antrodiella citrinella</name>
    <dbReference type="NCBI Taxonomy" id="2447956"/>
    <lineage>
        <taxon>Eukaryota</taxon>
        <taxon>Fungi</taxon>
        <taxon>Dikarya</taxon>
        <taxon>Basidiomycota</taxon>
        <taxon>Agaricomycotina</taxon>
        <taxon>Agaricomycetes</taxon>
        <taxon>Polyporales</taxon>
        <taxon>Steccherinaceae</taxon>
        <taxon>Antrodiella</taxon>
    </lineage>
</organism>
<dbReference type="GO" id="GO:0006270">
    <property type="term" value="P:DNA replication initiation"/>
    <property type="evidence" value="ECO:0007669"/>
    <property type="project" value="TreeGrafter"/>
</dbReference>
<evidence type="ECO:0000256" key="3">
    <source>
        <dbReference type="ARBA" id="ARBA00022705"/>
    </source>
</evidence>
<evidence type="ECO:0000256" key="5">
    <source>
        <dbReference type="ARBA" id="ARBA00023242"/>
    </source>
</evidence>
<dbReference type="GO" id="GO:0005664">
    <property type="term" value="C:nuclear origin of replication recognition complex"/>
    <property type="evidence" value="ECO:0007669"/>
    <property type="project" value="InterPro"/>
</dbReference>
<dbReference type="InterPro" id="IPR045667">
    <property type="entry name" value="ORC3_N"/>
</dbReference>
<dbReference type="GO" id="GO:0005656">
    <property type="term" value="C:nuclear pre-replicative complex"/>
    <property type="evidence" value="ECO:0007669"/>
    <property type="project" value="TreeGrafter"/>
</dbReference>
<sequence>MDSLQDLDDPAQTVIYLPPRDDIEVVSHIRSAYDEAQIVPGLPYPEIPVVGISLPGGSSMLNEVLTELTNTPKPSHSNGVNKGKGRMVDDSDEAMDVDASPKSSQTRDKFFAVHLSPAECPNLVSAMKAIVSGFVDRPQVDEDMEDEDGAPLQGPKRKATASLANYDINLLEAWYITIAGQSGRGSLLFFMTLINSIPQYCKMSSQFVGRQHIATLPIIFLLAFATPSAASYLRAAYSRSTLALLRVWTTSAPPGPEVLENVLVKTFFDPSFEPDVMIGPATVDYIVEFGTRHTPAIDTMLTILQLVHMKHFEQPLSVFVYNNLLGTSHLQEACAKLEEPTSFAFLDRVLSRLWSDASDQTALDDVRIDSQSPTIEDLLETVDAARTQARKVALNTRIGFQVLYLVRKFMLAQGYSTKTSGPNENIFTVISHVVRGIYKNDAKYLALLIKNLDRNKMDELLAMLYGFFNSLPALRRQEEDARMLITTAINEFPTDQGDDGRDQDDIQEGVRAIGVKMQEWFTTYIDLRLNRLDSGPLWDVWNTGTTPFPSELLNPAPRLTIINALLHPYQVISTHKTLFKLDSGSTSDHPEPELDDAGGSVDEEERQYALWELPDTSILFRRYMDSGRMINVYDWYQSFAVALETQRDQLRDRRTRTRTPSPKKTRAMGKGKQKAVKEDEGMELDEEDGMTEDEKWGVEVQARFMRALHELDFMGFVKHTGRKADHVIKTIYDIPD</sequence>
<evidence type="ECO:0000259" key="7">
    <source>
        <dbReference type="Pfam" id="PF07034"/>
    </source>
</evidence>
<feature type="region of interest" description="Disordered" evidence="6">
    <location>
        <begin position="68"/>
        <end position="101"/>
    </location>
</feature>
<feature type="compositionally biased region" description="Polar residues" evidence="6">
    <location>
        <begin position="68"/>
        <end position="80"/>
    </location>
</feature>
<dbReference type="InterPro" id="IPR040855">
    <property type="entry name" value="ORC_WH_C"/>
</dbReference>
<feature type="domain" description="Origin recognition complex subunit 3 N-terminal" evidence="7">
    <location>
        <begin position="90"/>
        <end position="319"/>
    </location>
</feature>
<keyword evidence="10" id="KW-1185">Reference proteome</keyword>
<dbReference type="GO" id="GO:0003688">
    <property type="term" value="F:DNA replication origin binding"/>
    <property type="evidence" value="ECO:0007669"/>
    <property type="project" value="TreeGrafter"/>
</dbReference>
<dbReference type="InterPro" id="IPR020795">
    <property type="entry name" value="ORC3"/>
</dbReference>
<feature type="compositionally biased region" description="Basic residues" evidence="6">
    <location>
        <begin position="653"/>
        <end position="674"/>
    </location>
</feature>
<evidence type="ECO:0000256" key="4">
    <source>
        <dbReference type="ARBA" id="ARBA00023125"/>
    </source>
</evidence>
<dbReference type="Pfam" id="PF18137">
    <property type="entry name" value="WHD_ORC"/>
    <property type="match status" value="1"/>
</dbReference>
<dbReference type="Proteomes" id="UP000308730">
    <property type="component" value="Unassembled WGS sequence"/>
</dbReference>
<dbReference type="AlphaFoldDB" id="A0A4S4MZ87"/>
<dbReference type="Pfam" id="PF07034">
    <property type="entry name" value="ORC3_N"/>
    <property type="match status" value="1"/>
</dbReference>
<dbReference type="EMBL" id="SGPM01000036">
    <property type="protein sequence ID" value="THH31844.1"/>
    <property type="molecule type" value="Genomic_DNA"/>
</dbReference>
<dbReference type="CDD" id="cd20704">
    <property type="entry name" value="Orc3"/>
    <property type="match status" value="1"/>
</dbReference>
<evidence type="ECO:0000256" key="1">
    <source>
        <dbReference type="ARBA" id="ARBA00004123"/>
    </source>
</evidence>
<gene>
    <name evidence="9" type="ORF">EUX98_g2359</name>
</gene>
<dbReference type="OrthoDB" id="10265211at2759"/>
<evidence type="ECO:0000313" key="10">
    <source>
        <dbReference type="Proteomes" id="UP000308730"/>
    </source>
</evidence>
<evidence type="ECO:0000256" key="2">
    <source>
        <dbReference type="ARBA" id="ARBA00010977"/>
    </source>
</evidence>
<keyword evidence="4" id="KW-0238">DNA-binding</keyword>
<comment type="caution">
    <text evidence="9">The sequence shown here is derived from an EMBL/GenBank/DDBJ whole genome shotgun (WGS) entry which is preliminary data.</text>
</comment>
<dbReference type="GO" id="GO:0031261">
    <property type="term" value="C:DNA replication preinitiation complex"/>
    <property type="evidence" value="ECO:0007669"/>
    <property type="project" value="TreeGrafter"/>
</dbReference>
<protein>
    <submittedName>
        <fullName evidence="9">Uncharacterized protein</fullName>
    </submittedName>
</protein>
<keyword evidence="5" id="KW-0539">Nucleus</keyword>
<evidence type="ECO:0000313" key="9">
    <source>
        <dbReference type="EMBL" id="THH31844.1"/>
    </source>
</evidence>
<feature type="region of interest" description="Disordered" evidence="6">
    <location>
        <begin position="650"/>
        <end position="690"/>
    </location>
</feature>
<dbReference type="PANTHER" id="PTHR12748">
    <property type="entry name" value="ORIGIN RECOGNITION COMPLEX SUBUNIT 3"/>
    <property type="match status" value="1"/>
</dbReference>
<dbReference type="PANTHER" id="PTHR12748:SF0">
    <property type="entry name" value="ORIGIN RECOGNITION COMPLEX SUBUNIT 3"/>
    <property type="match status" value="1"/>
</dbReference>
<feature type="compositionally biased region" description="Acidic residues" evidence="6">
    <location>
        <begin position="680"/>
        <end position="690"/>
    </location>
</feature>
<comment type="subcellular location">
    <subcellularLocation>
        <location evidence="1">Nucleus</location>
    </subcellularLocation>
</comment>
<evidence type="ECO:0000259" key="8">
    <source>
        <dbReference type="Pfam" id="PF18137"/>
    </source>
</evidence>
<keyword evidence="3" id="KW-0235">DNA replication</keyword>
<proteinExistence type="inferred from homology"/>
<name>A0A4S4MZ87_9APHY</name>
<evidence type="ECO:0000256" key="6">
    <source>
        <dbReference type="SAM" id="MobiDB-lite"/>
    </source>
</evidence>